<protein>
    <recommendedName>
        <fullName evidence="1">RUN domain-containing protein</fullName>
    </recommendedName>
</protein>
<name>A0A813V4R8_9BILA</name>
<dbReference type="InterPro" id="IPR004012">
    <property type="entry name" value="Run_dom"/>
</dbReference>
<keyword evidence="4" id="KW-1185">Reference proteome</keyword>
<dbReference type="PROSITE" id="PS50826">
    <property type="entry name" value="RUN"/>
    <property type="match status" value="1"/>
</dbReference>
<dbReference type="GO" id="GO:0031410">
    <property type="term" value="C:cytoplasmic vesicle"/>
    <property type="evidence" value="ECO:0007669"/>
    <property type="project" value="TreeGrafter"/>
</dbReference>
<proteinExistence type="predicted"/>
<evidence type="ECO:0000313" key="3">
    <source>
        <dbReference type="EMBL" id="CAF1217328.1"/>
    </source>
</evidence>
<dbReference type="InterPro" id="IPR047343">
    <property type="entry name" value="RUSC1_2"/>
</dbReference>
<dbReference type="SUPFAM" id="SSF140741">
    <property type="entry name" value="RUN domain-like"/>
    <property type="match status" value="1"/>
</dbReference>
<accession>A0A813V4R8</accession>
<evidence type="ECO:0000259" key="1">
    <source>
        <dbReference type="PROSITE" id="PS50826"/>
    </source>
</evidence>
<dbReference type="OrthoDB" id="9884296at2759"/>
<dbReference type="PANTHER" id="PTHR15591:SF13">
    <property type="entry name" value="RUN DOMAIN-CONTAINING PROTEIN"/>
    <property type="match status" value="1"/>
</dbReference>
<evidence type="ECO:0000313" key="5">
    <source>
        <dbReference type="Proteomes" id="UP000663877"/>
    </source>
</evidence>
<organism evidence="2 5">
    <name type="scientific">Adineta steineri</name>
    <dbReference type="NCBI Taxonomy" id="433720"/>
    <lineage>
        <taxon>Eukaryota</taxon>
        <taxon>Metazoa</taxon>
        <taxon>Spiralia</taxon>
        <taxon>Gnathifera</taxon>
        <taxon>Rotifera</taxon>
        <taxon>Eurotatoria</taxon>
        <taxon>Bdelloidea</taxon>
        <taxon>Adinetida</taxon>
        <taxon>Adinetidae</taxon>
        <taxon>Adineta</taxon>
    </lineage>
</organism>
<dbReference type="Proteomes" id="UP000663832">
    <property type="component" value="Unassembled WGS sequence"/>
</dbReference>
<dbReference type="SMART" id="SM00593">
    <property type="entry name" value="RUN"/>
    <property type="match status" value="1"/>
</dbReference>
<feature type="domain" description="RUN" evidence="1">
    <location>
        <begin position="590"/>
        <end position="728"/>
    </location>
</feature>
<dbReference type="InterPro" id="IPR037213">
    <property type="entry name" value="Run_dom_sf"/>
</dbReference>
<gene>
    <name evidence="2" type="ORF">BJG266_LOCUS6881</name>
    <name evidence="3" type="ORF">QVE165_LOCUS26698</name>
</gene>
<dbReference type="PANTHER" id="PTHR15591">
    <property type="entry name" value="RUN AND SH3 DOMAIN CONTAINING"/>
    <property type="match status" value="1"/>
</dbReference>
<reference evidence="2" key="1">
    <citation type="submission" date="2021-02" db="EMBL/GenBank/DDBJ databases">
        <authorList>
            <person name="Nowell W R."/>
        </authorList>
    </citation>
    <scope>NUCLEOTIDE SEQUENCE</scope>
</reference>
<sequence>MLNPYYETTLVSQLLDSINDHLKIIHSSQMKQQESSIDNDNDDDDLWLSGHRSIFSSYGSPCRKIKSSFHESQYDGFHWDLYGNQNYHHLAFEYDQQNICPPTHLSEWSMHLDSDNIDDTTLPLNTRQTSWQTIKTKSINLSCSSTNTSNSDYYSPNPLTLYHLFQRTKSQQHPCRLYENFSDKSLCNSLTSSSSSSSSNSRKIPIRKIKLKSPTTFSQLNLINSKQIQSKSNVDQCLQTSLILCDTTQASVTHSESTDHLLNHPPSQSSFISHYSLPDLDFLTHYAKENPPQLSTLTNQTKSICTPMKTILSEPLSDIKKPTRTVFYCNIKLPNRPSTYHHSTLSKNKFAKSNPTTISADENETLSSSVCSSTSSSGYFSNCSTNQTRHIQTPLSSCPLKSCLKRTKIEETTRANVLAVGIAGDIFTLASERIHNKNDRSEHRRYSAPTTISQQENLSLETKTCTLSEHDLSAKKSVSFSNEITRKLITPSSSPKYHYDDYYDLIPRESLTDSPPSEFNFSDDDDDDEVEEHLVNFIEDTSPDVIKPLPIKKGSDKYLIDIFSNTILRILEIKCSDSKSYYLNNQTNPELDRTLRLDFCPLLREVLEDGLRQHAGSLFSRKVNLWRLIDLTTPATSRFNEIKMKVQLELSSNIDWIEKFNSFIYHLLNLHELTSWLTHFFLHRTILKTYYESWAFVLVNANNDLFESITNQLEKLSPLPFRLKYNNLTNSKILLTNQRLSTSIIPRKFNVRSWLRDRKTQVKISPKETTSSILPNIYLRRKFHSNSNIKIT</sequence>
<dbReference type="EMBL" id="CAJNOM010000199">
    <property type="protein sequence ID" value="CAF1217328.1"/>
    <property type="molecule type" value="Genomic_DNA"/>
</dbReference>
<dbReference type="AlphaFoldDB" id="A0A813V4R8"/>
<dbReference type="Proteomes" id="UP000663877">
    <property type="component" value="Unassembled WGS sequence"/>
</dbReference>
<comment type="caution">
    <text evidence="2">The sequence shown here is derived from an EMBL/GenBank/DDBJ whole genome shotgun (WGS) entry which is preliminary data.</text>
</comment>
<dbReference type="EMBL" id="CAJNOI010000020">
    <property type="protein sequence ID" value="CAF0832836.1"/>
    <property type="molecule type" value="Genomic_DNA"/>
</dbReference>
<dbReference type="Gene3D" id="1.20.58.900">
    <property type="match status" value="1"/>
</dbReference>
<evidence type="ECO:0000313" key="2">
    <source>
        <dbReference type="EMBL" id="CAF0832836.1"/>
    </source>
</evidence>
<dbReference type="Pfam" id="PF02759">
    <property type="entry name" value="RUN"/>
    <property type="match status" value="1"/>
</dbReference>
<evidence type="ECO:0000313" key="4">
    <source>
        <dbReference type="Proteomes" id="UP000663832"/>
    </source>
</evidence>